<keyword evidence="9" id="KW-0325">Glycoprotein</keyword>
<comment type="similarity">
    <text evidence="2">Belongs to the plant LTP family.</text>
</comment>
<name>A0ABD3SUT5_9LAMI</name>
<protein>
    <recommendedName>
        <fullName evidence="13">Bifunctional inhibitor/plant lipid transfer protein/seed storage helical domain-containing protein</fullName>
    </recommendedName>
</protein>
<evidence type="ECO:0000313" key="15">
    <source>
        <dbReference type="Proteomes" id="UP001634393"/>
    </source>
</evidence>
<keyword evidence="4" id="KW-1003">Cell membrane</keyword>
<keyword evidence="7" id="KW-0446">Lipid-binding</keyword>
<evidence type="ECO:0000256" key="8">
    <source>
        <dbReference type="ARBA" id="ARBA00023157"/>
    </source>
</evidence>
<evidence type="ECO:0000256" key="4">
    <source>
        <dbReference type="ARBA" id="ARBA00022475"/>
    </source>
</evidence>
<feature type="region of interest" description="Disordered" evidence="11">
    <location>
        <begin position="98"/>
        <end position="153"/>
    </location>
</feature>
<keyword evidence="10" id="KW-0449">Lipoprotein</keyword>
<feature type="compositionally biased region" description="Polar residues" evidence="11">
    <location>
        <begin position="135"/>
        <end position="152"/>
    </location>
</feature>
<evidence type="ECO:0000313" key="14">
    <source>
        <dbReference type="EMBL" id="KAL3827977.1"/>
    </source>
</evidence>
<keyword evidence="6 12" id="KW-0732">Signal</keyword>
<dbReference type="PRINTS" id="PR00382">
    <property type="entry name" value="LIPIDTRNSFER"/>
</dbReference>
<evidence type="ECO:0000256" key="9">
    <source>
        <dbReference type="ARBA" id="ARBA00023180"/>
    </source>
</evidence>
<dbReference type="InterPro" id="IPR000528">
    <property type="entry name" value="Plant_nsLTP"/>
</dbReference>
<dbReference type="FunFam" id="1.10.110.10:FF:000001">
    <property type="entry name" value="Bifunctional inhibitor/lipid-transfer protein/seed storage 2S albumin superfamily protein"/>
    <property type="match status" value="1"/>
</dbReference>
<keyword evidence="5" id="KW-0472">Membrane</keyword>
<reference evidence="14 15" key="1">
    <citation type="submission" date="2024-12" db="EMBL/GenBank/DDBJ databases">
        <title>The unique morphological basis and parallel evolutionary history of personate flowers in Penstemon.</title>
        <authorList>
            <person name="Depatie T.H."/>
            <person name="Wessinger C.A."/>
        </authorList>
    </citation>
    <scope>NUCLEOTIDE SEQUENCE [LARGE SCALE GENOMIC DNA]</scope>
    <source>
        <strain evidence="14">WTNN_2</strain>
        <tissue evidence="14">Leaf</tissue>
    </source>
</reference>
<dbReference type="InterPro" id="IPR036312">
    <property type="entry name" value="Bifun_inhib/LTP/seed_sf"/>
</dbReference>
<dbReference type="SMART" id="SM00499">
    <property type="entry name" value="AAI"/>
    <property type="match status" value="1"/>
</dbReference>
<dbReference type="Pfam" id="PF14368">
    <property type="entry name" value="LTP_2"/>
    <property type="match status" value="1"/>
</dbReference>
<dbReference type="AlphaFoldDB" id="A0ABD3SUT5"/>
<gene>
    <name evidence="14" type="ORF">ACJIZ3_016779</name>
</gene>
<evidence type="ECO:0000256" key="1">
    <source>
        <dbReference type="ARBA" id="ARBA00004609"/>
    </source>
</evidence>
<dbReference type="Proteomes" id="UP001634393">
    <property type="component" value="Unassembled WGS sequence"/>
</dbReference>
<feature type="chain" id="PRO_5044763998" description="Bifunctional inhibitor/plant lipid transfer protein/seed storage helical domain-containing protein" evidence="12">
    <location>
        <begin position="21"/>
        <end position="184"/>
    </location>
</feature>
<dbReference type="GO" id="GO:0008289">
    <property type="term" value="F:lipid binding"/>
    <property type="evidence" value="ECO:0007669"/>
    <property type="project" value="UniProtKB-KW"/>
</dbReference>
<dbReference type="SUPFAM" id="SSF47699">
    <property type="entry name" value="Bifunctional inhibitor/lipid-transfer protein/seed storage 2S albumin"/>
    <property type="match status" value="1"/>
</dbReference>
<keyword evidence="5" id="KW-0336">GPI-anchor</keyword>
<feature type="signal peptide" evidence="12">
    <location>
        <begin position="1"/>
        <end position="20"/>
    </location>
</feature>
<feature type="domain" description="Bifunctional inhibitor/plant lipid transfer protein/seed storage helical" evidence="13">
    <location>
        <begin position="24"/>
        <end position="101"/>
    </location>
</feature>
<dbReference type="InterPro" id="IPR043325">
    <property type="entry name" value="LTSS"/>
</dbReference>
<dbReference type="PANTHER" id="PTHR33044">
    <property type="entry name" value="BIFUNCTIONAL INHIBITOR/LIPID-TRANSFER PROTEIN/SEED STORAGE 2S ALBUMIN SUPERFAMILY PROTEIN-RELATED"/>
    <property type="match status" value="1"/>
</dbReference>
<evidence type="ECO:0000256" key="11">
    <source>
        <dbReference type="SAM" id="MobiDB-lite"/>
    </source>
</evidence>
<evidence type="ECO:0000256" key="5">
    <source>
        <dbReference type="ARBA" id="ARBA00022622"/>
    </source>
</evidence>
<evidence type="ECO:0000256" key="2">
    <source>
        <dbReference type="ARBA" id="ARBA00009748"/>
    </source>
</evidence>
<keyword evidence="3" id="KW-0813">Transport</keyword>
<dbReference type="CDD" id="cd00010">
    <property type="entry name" value="AAI_LTSS"/>
    <property type="match status" value="1"/>
</dbReference>
<organism evidence="14 15">
    <name type="scientific">Penstemon smallii</name>
    <dbReference type="NCBI Taxonomy" id="265156"/>
    <lineage>
        <taxon>Eukaryota</taxon>
        <taxon>Viridiplantae</taxon>
        <taxon>Streptophyta</taxon>
        <taxon>Embryophyta</taxon>
        <taxon>Tracheophyta</taxon>
        <taxon>Spermatophyta</taxon>
        <taxon>Magnoliopsida</taxon>
        <taxon>eudicotyledons</taxon>
        <taxon>Gunneridae</taxon>
        <taxon>Pentapetalae</taxon>
        <taxon>asterids</taxon>
        <taxon>lamiids</taxon>
        <taxon>Lamiales</taxon>
        <taxon>Plantaginaceae</taxon>
        <taxon>Cheloneae</taxon>
        <taxon>Penstemon</taxon>
    </lineage>
</organism>
<evidence type="ECO:0000256" key="3">
    <source>
        <dbReference type="ARBA" id="ARBA00022448"/>
    </source>
</evidence>
<evidence type="ECO:0000259" key="13">
    <source>
        <dbReference type="SMART" id="SM00499"/>
    </source>
</evidence>
<keyword evidence="8" id="KW-1015">Disulfide bond</keyword>
<keyword evidence="15" id="KW-1185">Reference proteome</keyword>
<accession>A0ABD3SUT5</accession>
<dbReference type="Gene3D" id="1.10.110.10">
    <property type="entry name" value="Plant lipid-transfer and hydrophobic proteins"/>
    <property type="match status" value="1"/>
</dbReference>
<dbReference type="GO" id="GO:0098552">
    <property type="term" value="C:side of membrane"/>
    <property type="evidence" value="ECO:0007669"/>
    <property type="project" value="UniProtKB-KW"/>
</dbReference>
<sequence length="184" mass="18476">MASNIISLVIVLILWGRTEAQSGCTTALIGLTPCLTYIRGNSSTPSTSCCSQLSSVVQSQPQCLCSLLNGGSSNLGISINQTLALALPGACNVQTPPVSRCNGGNSPAPASSPSDSPADETPEVEGPTTSSSSSNQQDNIPSGGTGSKTVPSTDGVVGGSNMINAKFSLLGTLFVLIGVLVFLS</sequence>
<feature type="compositionally biased region" description="Low complexity" evidence="11">
    <location>
        <begin position="106"/>
        <end position="116"/>
    </location>
</feature>
<dbReference type="EMBL" id="JBJXBP010000005">
    <property type="protein sequence ID" value="KAL3827977.1"/>
    <property type="molecule type" value="Genomic_DNA"/>
</dbReference>
<evidence type="ECO:0000256" key="7">
    <source>
        <dbReference type="ARBA" id="ARBA00023121"/>
    </source>
</evidence>
<evidence type="ECO:0000256" key="12">
    <source>
        <dbReference type="SAM" id="SignalP"/>
    </source>
</evidence>
<evidence type="ECO:0000256" key="10">
    <source>
        <dbReference type="ARBA" id="ARBA00023288"/>
    </source>
</evidence>
<comment type="subcellular location">
    <subcellularLocation>
        <location evidence="1">Cell membrane</location>
        <topology evidence="1">Lipid-anchor</topology>
        <topology evidence="1">GPI-anchor</topology>
    </subcellularLocation>
</comment>
<evidence type="ECO:0000256" key="6">
    <source>
        <dbReference type="ARBA" id="ARBA00022729"/>
    </source>
</evidence>
<dbReference type="InterPro" id="IPR016140">
    <property type="entry name" value="Bifunc_inhib/LTP/seed_store"/>
</dbReference>
<dbReference type="GO" id="GO:0005886">
    <property type="term" value="C:plasma membrane"/>
    <property type="evidence" value="ECO:0007669"/>
    <property type="project" value="UniProtKB-SubCell"/>
</dbReference>
<proteinExistence type="inferred from homology"/>
<comment type="caution">
    <text evidence="14">The sequence shown here is derived from an EMBL/GenBank/DDBJ whole genome shotgun (WGS) entry which is preliminary data.</text>
</comment>